<dbReference type="Gene3D" id="1.10.760.10">
    <property type="entry name" value="Cytochrome c-like domain"/>
    <property type="match status" value="1"/>
</dbReference>
<dbReference type="PANTHER" id="PTHR30600:SF4">
    <property type="entry name" value="CYTOCHROME C DOMAIN-CONTAINING PROTEIN"/>
    <property type="match status" value="1"/>
</dbReference>
<protein>
    <recommendedName>
        <fullName evidence="3">Thiol oxidoreductase</fullName>
    </recommendedName>
</protein>
<proteinExistence type="predicted"/>
<evidence type="ECO:0000313" key="1">
    <source>
        <dbReference type="EMBL" id="KAA9132610.1"/>
    </source>
</evidence>
<gene>
    <name evidence="1" type="ORF">F3N42_05160</name>
</gene>
<dbReference type="InterPro" id="IPR051395">
    <property type="entry name" value="Cytochrome_c_Peroxidase/MauG"/>
</dbReference>
<dbReference type="GO" id="GO:0004130">
    <property type="term" value="F:cytochrome-c peroxidase activity"/>
    <property type="evidence" value="ECO:0007669"/>
    <property type="project" value="TreeGrafter"/>
</dbReference>
<accession>A0A5N0TCB9</accession>
<organism evidence="1 2">
    <name type="scientific">Marinihelvus fidelis</name>
    <dbReference type="NCBI Taxonomy" id="2613842"/>
    <lineage>
        <taxon>Bacteria</taxon>
        <taxon>Pseudomonadati</taxon>
        <taxon>Pseudomonadota</taxon>
        <taxon>Gammaproteobacteria</taxon>
        <taxon>Chromatiales</taxon>
        <taxon>Wenzhouxiangellaceae</taxon>
        <taxon>Marinihelvus</taxon>
    </lineage>
</organism>
<dbReference type="PANTHER" id="PTHR30600">
    <property type="entry name" value="CYTOCHROME C PEROXIDASE-RELATED"/>
    <property type="match status" value="1"/>
</dbReference>
<keyword evidence="2" id="KW-1185">Reference proteome</keyword>
<dbReference type="GO" id="GO:0009055">
    <property type="term" value="F:electron transfer activity"/>
    <property type="evidence" value="ECO:0007669"/>
    <property type="project" value="InterPro"/>
</dbReference>
<comment type="caution">
    <text evidence="1">The sequence shown here is derived from an EMBL/GenBank/DDBJ whole genome shotgun (WGS) entry which is preliminary data.</text>
</comment>
<dbReference type="Proteomes" id="UP000325372">
    <property type="component" value="Unassembled WGS sequence"/>
</dbReference>
<sequence>MHRPAAGSGGVMSVLKSRGLAFSVLLVVPVLSAASPAGHTVPIGETPAIGHHYDQAAIDAGHYSFDELFEAGRQLFDARFNILDGQGRPESTGGGAARGPGQPPFIRTSGPDANACVGCHAQPRSGGAGDFVANVFVLAQVLDPVTRSIDGAFSNERNTLGMFGAGAIEMLAREMSAELIAIREAATVRARETGAPVTVPLRAKGVDFGAITVLPDGRVDPTAIDGVDWDLVVKPFHQKGAVVSLREFSNNAMNHHHGMQSSERFGHDSDADNDGMSNELTEGDITAVTLYQAALEAPRQAWPANGQARRAARQGKALFSEIGCGRCHRPSLLLASREFTEPNPYNPPGNLRPQDVDGVYRFDLVRTSRSPLVRPRGDGSVEVQAFTDLKRHDLNDDELNHFANEQVPQGFLHGFADPAGFTVPPQPRPTGEFLSRKLWDVGNSGPYGHRGDLTLMTEAIHFHGGDARAERDAFFALDDHQQAQIIEFLKTLVVADSRRD</sequence>
<dbReference type="AlphaFoldDB" id="A0A5N0TCB9"/>
<dbReference type="SUPFAM" id="SSF46626">
    <property type="entry name" value="Cytochrome c"/>
    <property type="match status" value="1"/>
</dbReference>
<evidence type="ECO:0000313" key="2">
    <source>
        <dbReference type="Proteomes" id="UP000325372"/>
    </source>
</evidence>
<dbReference type="GO" id="GO:0020037">
    <property type="term" value="F:heme binding"/>
    <property type="evidence" value="ECO:0007669"/>
    <property type="project" value="InterPro"/>
</dbReference>
<reference evidence="1 2" key="1">
    <citation type="submission" date="2019-09" db="EMBL/GenBank/DDBJ databases">
        <title>Wenzhouxiangella sp. Genome sequencing and assembly.</title>
        <authorList>
            <person name="Zhang R."/>
        </authorList>
    </citation>
    <scope>NUCLEOTIDE SEQUENCE [LARGE SCALE GENOMIC DNA]</scope>
    <source>
        <strain evidence="1 2">W260</strain>
    </source>
</reference>
<evidence type="ECO:0008006" key="3">
    <source>
        <dbReference type="Google" id="ProtNLM"/>
    </source>
</evidence>
<dbReference type="EMBL" id="VYXP01000003">
    <property type="protein sequence ID" value="KAA9132610.1"/>
    <property type="molecule type" value="Genomic_DNA"/>
</dbReference>
<name>A0A5N0TCB9_9GAMM</name>
<dbReference type="InterPro" id="IPR036909">
    <property type="entry name" value="Cyt_c-like_dom_sf"/>
</dbReference>